<feature type="transmembrane region" description="Helical" evidence="1">
    <location>
        <begin position="288"/>
        <end position="307"/>
    </location>
</feature>
<proteinExistence type="predicted"/>
<feature type="transmembrane region" description="Helical" evidence="1">
    <location>
        <begin position="226"/>
        <end position="243"/>
    </location>
</feature>
<keyword evidence="1" id="KW-1133">Transmembrane helix</keyword>
<dbReference type="OrthoDB" id="1082056at2"/>
<evidence type="ECO:0000313" key="2">
    <source>
        <dbReference type="EMBL" id="RIJ30131.1"/>
    </source>
</evidence>
<feature type="transmembrane region" description="Helical" evidence="1">
    <location>
        <begin position="158"/>
        <end position="175"/>
    </location>
</feature>
<feature type="transmembrane region" description="Helical" evidence="1">
    <location>
        <begin position="12"/>
        <end position="36"/>
    </location>
</feature>
<dbReference type="EMBL" id="QWFX01000006">
    <property type="protein sequence ID" value="RIJ30131.1"/>
    <property type="molecule type" value="Genomic_DNA"/>
</dbReference>
<feature type="transmembrane region" description="Helical" evidence="1">
    <location>
        <begin position="429"/>
        <end position="447"/>
    </location>
</feature>
<feature type="transmembrane region" description="Helical" evidence="1">
    <location>
        <begin position="263"/>
        <end position="281"/>
    </location>
</feature>
<protein>
    <recommendedName>
        <fullName evidence="4">AcrB/AcrD/AcrF family protein</fullName>
    </recommendedName>
</protein>
<comment type="caution">
    <text evidence="2">The sequence shown here is derived from an EMBL/GenBank/DDBJ whole genome shotgun (WGS) entry which is preliminary data.</text>
</comment>
<feature type="transmembrane region" description="Helical" evidence="1">
    <location>
        <begin position="375"/>
        <end position="393"/>
    </location>
</feature>
<gene>
    <name evidence="2" type="ORF">D1223_05635</name>
</gene>
<dbReference type="RefSeq" id="WP_119375450.1">
    <property type="nucleotide sequence ID" value="NZ_QWFX01000006.1"/>
</dbReference>
<organism evidence="2 3">
    <name type="scientific">Henriciella mobilis</name>
    <dbReference type="NCBI Taxonomy" id="2305467"/>
    <lineage>
        <taxon>Bacteria</taxon>
        <taxon>Pseudomonadati</taxon>
        <taxon>Pseudomonadota</taxon>
        <taxon>Alphaproteobacteria</taxon>
        <taxon>Hyphomonadales</taxon>
        <taxon>Hyphomonadaceae</taxon>
        <taxon>Henriciella</taxon>
    </lineage>
</organism>
<evidence type="ECO:0000256" key="1">
    <source>
        <dbReference type="SAM" id="Phobius"/>
    </source>
</evidence>
<feature type="transmembrane region" description="Helical" evidence="1">
    <location>
        <begin position="107"/>
        <end position="125"/>
    </location>
</feature>
<feature type="transmembrane region" description="Helical" evidence="1">
    <location>
        <begin position="182"/>
        <end position="198"/>
    </location>
</feature>
<reference evidence="2 3" key="1">
    <citation type="submission" date="2018-08" db="EMBL/GenBank/DDBJ databases">
        <title>Henriciella mobilis sp. nov., isolated from seawater.</title>
        <authorList>
            <person name="Cheng H."/>
            <person name="Wu Y.-H."/>
            <person name="Xu X.-W."/>
            <person name="Guo L.-L."/>
        </authorList>
    </citation>
    <scope>NUCLEOTIDE SEQUENCE [LARGE SCALE GENOMIC DNA]</scope>
    <source>
        <strain evidence="2 3">JN25</strain>
    </source>
</reference>
<evidence type="ECO:0008006" key="4">
    <source>
        <dbReference type="Google" id="ProtNLM"/>
    </source>
</evidence>
<keyword evidence="1" id="KW-0812">Transmembrane</keyword>
<feature type="transmembrane region" description="Helical" evidence="1">
    <location>
        <begin position="204"/>
        <end position="219"/>
    </location>
</feature>
<feature type="transmembrane region" description="Helical" evidence="1">
    <location>
        <begin position="132"/>
        <end position="152"/>
    </location>
</feature>
<feature type="transmembrane region" description="Helical" evidence="1">
    <location>
        <begin position="399"/>
        <end position="417"/>
    </location>
</feature>
<feature type="transmembrane region" description="Helical" evidence="1">
    <location>
        <begin position="346"/>
        <end position="368"/>
    </location>
</feature>
<evidence type="ECO:0000313" key="3">
    <source>
        <dbReference type="Proteomes" id="UP000266385"/>
    </source>
</evidence>
<accession>A0A399RHT7</accession>
<dbReference type="Proteomes" id="UP000266385">
    <property type="component" value="Unassembled WGS sequence"/>
</dbReference>
<keyword evidence="1" id="KW-0472">Membrane</keyword>
<name>A0A399RHT7_9PROT</name>
<sequence length="594" mass="62951">MTPADPTRQTPVWPIVVFILVALAYGLSQAGPALGGDLRGSDDMMRMQQVRDLIAGQSWSDVDQSRLMTQEGGAMHWSRLPDLFLAAIVLLAQPLTGREMAEGLAVTIWPLMQLCWVLTALTACLRRLNTPLSGQLAGIFFFCTSAAIANFLPGRIDHHGLGVALILTAFACLLSPRRSARSAAIAAICVAAMITVAIENLPAAGLIIAGFSTAWLIRGEAEASRLRAFGATLIIAALLAYVVDAPGAGGQRGVCDAYGQSHFVSLLVGGAGLAAIATVMPNTPDWRARLLAVAMAGGVTLVSFIAINPACIGSPYAALPGSVREGWLNVVTEARPFSTVFIEDTALAVFFYGVTFAGLAAAIIGYRLSPPSKRLSHAALLVLLGVMTLVMMWQLRAASLTHAIAAIASGYLFGYLFSNWRETRGAGPALMLLAGALVVSPSGWTMVRHLLPQGSTGERLAAADCRTGKAYRQIAAAPRIIVFTPIDLGAPLIYYTRNYATAAPYHRNADAIELTLDVFRGPTEEARAKIATTGATHLLFCPRLGELQGYAAAAPEGFAADLLAGRLPNWLVPLYRPPEGEEGPIVYTVAFDRN</sequence>
<keyword evidence="3" id="KW-1185">Reference proteome</keyword>
<dbReference type="AlphaFoldDB" id="A0A399RHT7"/>